<organism evidence="3 4">
    <name type="scientific">Winogradskyella luteola</name>
    <dbReference type="NCBI Taxonomy" id="2828330"/>
    <lineage>
        <taxon>Bacteria</taxon>
        <taxon>Pseudomonadati</taxon>
        <taxon>Bacteroidota</taxon>
        <taxon>Flavobacteriia</taxon>
        <taxon>Flavobacteriales</taxon>
        <taxon>Flavobacteriaceae</taxon>
        <taxon>Winogradskyella</taxon>
    </lineage>
</organism>
<dbReference type="Pfam" id="PF00027">
    <property type="entry name" value="cNMP_binding"/>
    <property type="match status" value="1"/>
</dbReference>
<dbReference type="PANTHER" id="PTHR24567">
    <property type="entry name" value="CRP FAMILY TRANSCRIPTIONAL REGULATORY PROTEIN"/>
    <property type="match status" value="1"/>
</dbReference>
<proteinExistence type="predicted"/>
<dbReference type="GO" id="GO:0005829">
    <property type="term" value="C:cytosol"/>
    <property type="evidence" value="ECO:0007669"/>
    <property type="project" value="TreeGrafter"/>
</dbReference>
<keyword evidence="4" id="KW-1185">Reference proteome</keyword>
<accession>A0A9X1F713</accession>
<dbReference type="PROSITE" id="PS50042">
    <property type="entry name" value="CNMP_BINDING_3"/>
    <property type="match status" value="1"/>
</dbReference>
<dbReference type="InterPro" id="IPR050397">
    <property type="entry name" value="Env_Response_Regulators"/>
</dbReference>
<evidence type="ECO:0000259" key="2">
    <source>
        <dbReference type="PROSITE" id="PS51063"/>
    </source>
</evidence>
<dbReference type="InterPro" id="IPR012318">
    <property type="entry name" value="HTH_CRP"/>
</dbReference>
<evidence type="ECO:0000313" key="4">
    <source>
        <dbReference type="Proteomes" id="UP001138894"/>
    </source>
</evidence>
<evidence type="ECO:0000313" key="3">
    <source>
        <dbReference type="EMBL" id="MBV7268592.1"/>
    </source>
</evidence>
<evidence type="ECO:0000259" key="1">
    <source>
        <dbReference type="PROSITE" id="PS50042"/>
    </source>
</evidence>
<dbReference type="CDD" id="cd00038">
    <property type="entry name" value="CAP_ED"/>
    <property type="match status" value="1"/>
</dbReference>
<sequence length="225" mass="25349">MSKCESCIIREFNSLKSLTREELMRVSACKTGKIYKKGQVIFEEGETLNGVYCVRDGVCKLTKLSENGKDQVVKLVVKGGLLGKRSLVSEQKTNLSAVALNDMEMCFIPKSEIMNDLTKNPKFTMDVLKKMAEDLKVSDESLVKMAQKSVKCRMAEILMYIHDNFGTDDDGYLSIVLSRKDYASIVGTATESAIRILSQFKKEGIISTSGKRIKIEDYRSLRWIE</sequence>
<comment type="caution">
    <text evidence="3">The sequence shown here is derived from an EMBL/GenBank/DDBJ whole genome shotgun (WGS) entry which is preliminary data.</text>
</comment>
<reference evidence="3" key="1">
    <citation type="submission" date="2021-04" db="EMBL/GenBank/DDBJ databases">
        <authorList>
            <person name="Pira H."/>
            <person name="Risdian C."/>
            <person name="Wink J."/>
        </authorList>
    </citation>
    <scope>NUCLEOTIDE SEQUENCE</scope>
    <source>
        <strain evidence="3">WHY3</strain>
    </source>
</reference>
<dbReference type="GO" id="GO:0003677">
    <property type="term" value="F:DNA binding"/>
    <property type="evidence" value="ECO:0007669"/>
    <property type="project" value="InterPro"/>
</dbReference>
<dbReference type="AlphaFoldDB" id="A0A9X1F713"/>
<dbReference type="SMART" id="SM00100">
    <property type="entry name" value="cNMP"/>
    <property type="match status" value="1"/>
</dbReference>
<gene>
    <name evidence="3" type="ORF">KCG49_05200</name>
</gene>
<feature type="domain" description="HTH crp-type" evidence="2">
    <location>
        <begin position="148"/>
        <end position="219"/>
    </location>
</feature>
<dbReference type="RefSeq" id="WP_218545137.1">
    <property type="nucleotide sequence ID" value="NZ_JAGSPD010000003.1"/>
</dbReference>
<dbReference type="GO" id="GO:0003700">
    <property type="term" value="F:DNA-binding transcription factor activity"/>
    <property type="evidence" value="ECO:0007669"/>
    <property type="project" value="TreeGrafter"/>
</dbReference>
<dbReference type="PANTHER" id="PTHR24567:SF26">
    <property type="entry name" value="REGULATORY PROTEIN YEIL"/>
    <property type="match status" value="1"/>
</dbReference>
<dbReference type="PROSITE" id="PS51063">
    <property type="entry name" value="HTH_CRP_2"/>
    <property type="match status" value="1"/>
</dbReference>
<dbReference type="EMBL" id="JAGSPD010000003">
    <property type="protein sequence ID" value="MBV7268592.1"/>
    <property type="molecule type" value="Genomic_DNA"/>
</dbReference>
<dbReference type="SMART" id="SM00419">
    <property type="entry name" value="HTH_CRP"/>
    <property type="match status" value="1"/>
</dbReference>
<feature type="domain" description="Cyclic nucleotide-binding" evidence="1">
    <location>
        <begin position="14"/>
        <end position="134"/>
    </location>
</feature>
<dbReference type="Proteomes" id="UP001138894">
    <property type="component" value="Unassembled WGS sequence"/>
</dbReference>
<protein>
    <submittedName>
        <fullName evidence="3">Crp/Fnr family transcriptional regulator</fullName>
    </submittedName>
</protein>
<dbReference type="Pfam" id="PF13545">
    <property type="entry name" value="HTH_Crp_2"/>
    <property type="match status" value="1"/>
</dbReference>
<dbReference type="InterPro" id="IPR000595">
    <property type="entry name" value="cNMP-bd_dom"/>
</dbReference>
<name>A0A9X1F713_9FLAO</name>